<reference evidence="4 5" key="1">
    <citation type="submission" date="2020-08" db="EMBL/GenBank/DDBJ databases">
        <title>Genome Sequencing of Nocardia wallacei strain FMUON74 and assembly.</title>
        <authorList>
            <person name="Toyokawa M."/>
            <person name="Uesaka K."/>
        </authorList>
    </citation>
    <scope>NUCLEOTIDE SEQUENCE [LARGE SCALE GENOMIC DNA]</scope>
    <source>
        <strain evidence="4 5">FMUON74</strain>
    </source>
</reference>
<dbReference type="InterPro" id="IPR036568">
    <property type="entry name" value="GGCT-like_sf"/>
</dbReference>
<organism evidence="4 5">
    <name type="scientific">Nocardia wallacei</name>
    <dbReference type="NCBI Taxonomy" id="480035"/>
    <lineage>
        <taxon>Bacteria</taxon>
        <taxon>Bacillati</taxon>
        <taxon>Actinomycetota</taxon>
        <taxon>Actinomycetes</taxon>
        <taxon>Mycobacteriales</taxon>
        <taxon>Nocardiaceae</taxon>
        <taxon>Nocardia</taxon>
    </lineage>
</organism>
<dbReference type="InterPro" id="IPR013024">
    <property type="entry name" value="GGCT-like"/>
</dbReference>
<dbReference type="Pfam" id="PF13772">
    <property type="entry name" value="AIG2_2"/>
    <property type="match status" value="1"/>
</dbReference>
<evidence type="ECO:0000256" key="1">
    <source>
        <dbReference type="ARBA" id="ARBA00023239"/>
    </source>
</evidence>
<dbReference type="GO" id="GO:0003839">
    <property type="term" value="F:gamma-glutamylcyclotransferase activity"/>
    <property type="evidence" value="ECO:0007669"/>
    <property type="project" value="InterPro"/>
</dbReference>
<name>A0A7G1KSX8_9NOCA</name>
<dbReference type="PANTHER" id="PTHR12935:SF0">
    <property type="entry name" value="GAMMA-GLUTAMYLCYCLOTRANSFERASE"/>
    <property type="match status" value="1"/>
</dbReference>
<evidence type="ECO:0000313" key="4">
    <source>
        <dbReference type="EMBL" id="BCK58307.1"/>
    </source>
</evidence>
<accession>A0A7G1KSX8</accession>
<dbReference type="CDD" id="cd06661">
    <property type="entry name" value="GGCT_like"/>
    <property type="match status" value="1"/>
</dbReference>
<dbReference type="Gene3D" id="3.10.490.10">
    <property type="entry name" value="Gamma-glutamyl cyclotransferase-like"/>
    <property type="match status" value="1"/>
</dbReference>
<feature type="binding site" evidence="3">
    <location>
        <position position="187"/>
    </location>
    <ligand>
        <name>substrate</name>
    </ligand>
</feature>
<dbReference type="PANTHER" id="PTHR12935">
    <property type="entry name" value="GAMMA-GLUTAMYLCYCLOTRANSFERASE"/>
    <property type="match status" value="1"/>
</dbReference>
<evidence type="ECO:0000256" key="2">
    <source>
        <dbReference type="PIRSR" id="PIRSR617939-1"/>
    </source>
</evidence>
<dbReference type="EMBL" id="AP023396">
    <property type="protein sequence ID" value="BCK58307.1"/>
    <property type="molecule type" value="Genomic_DNA"/>
</dbReference>
<gene>
    <name evidence="4" type="ORF">NWFMUON74_60790</name>
</gene>
<keyword evidence="5" id="KW-1185">Reference proteome</keyword>
<protein>
    <recommendedName>
        <fullName evidence="6">Gamma-glutamylcyclotransferase</fullName>
    </recommendedName>
</protein>
<evidence type="ECO:0000256" key="3">
    <source>
        <dbReference type="PIRSR" id="PIRSR617939-2"/>
    </source>
</evidence>
<sequence length="223" mass="24360">MHLRYRPATRDLRNPLNVIRPAPSTFACTAGEPNRASHTPPRRFSARLGKTTSATQPITSYACLVPIYAAYGSNMDPEQMLKRCPHSPVYGTGWLEGWRLTFAGDDIGWEGPLATVVEEPGSRVFVVLYDVSAEDELSLDRWEGSDFGIHKKIRLRVTPSPGTGTEPVLAWLYVLDAYEGGLPSARYIGVISDAAEKAGAPADYVHALRTRNSKNVGPGTFGL</sequence>
<dbReference type="InterPro" id="IPR017939">
    <property type="entry name" value="G-Glutamylcylcotransferase"/>
</dbReference>
<feature type="binding site" evidence="3">
    <location>
        <begin position="68"/>
        <end position="73"/>
    </location>
    <ligand>
        <name>substrate</name>
    </ligand>
</feature>
<proteinExistence type="predicted"/>
<dbReference type="SUPFAM" id="SSF110857">
    <property type="entry name" value="Gamma-glutamyl cyclotransferase-like"/>
    <property type="match status" value="1"/>
</dbReference>
<dbReference type="Proteomes" id="UP000516173">
    <property type="component" value="Chromosome"/>
</dbReference>
<dbReference type="AlphaFoldDB" id="A0A7G1KSX8"/>
<evidence type="ECO:0000313" key="5">
    <source>
        <dbReference type="Proteomes" id="UP000516173"/>
    </source>
</evidence>
<keyword evidence="1" id="KW-0456">Lyase</keyword>
<dbReference type="KEGG" id="nwl:NWFMUON74_60790"/>
<feature type="active site" description="Proton acceptor" evidence="2">
    <location>
        <position position="143"/>
    </location>
</feature>
<evidence type="ECO:0008006" key="6">
    <source>
        <dbReference type="Google" id="ProtNLM"/>
    </source>
</evidence>